<evidence type="ECO:0000313" key="3">
    <source>
        <dbReference type="Proteomes" id="UP000578036"/>
    </source>
</evidence>
<organism evidence="2 3">
    <name type="scientific">Cupriavidus alkaliphilus</name>
    <dbReference type="NCBI Taxonomy" id="942866"/>
    <lineage>
        <taxon>Bacteria</taxon>
        <taxon>Pseudomonadati</taxon>
        <taxon>Pseudomonadota</taxon>
        <taxon>Betaproteobacteria</taxon>
        <taxon>Burkholderiales</taxon>
        <taxon>Burkholderiaceae</taxon>
        <taxon>Cupriavidus</taxon>
    </lineage>
</organism>
<proteinExistence type="predicted"/>
<dbReference type="EMBL" id="JACHWF010000006">
    <property type="protein sequence ID" value="MBB3009957.1"/>
    <property type="molecule type" value="Genomic_DNA"/>
</dbReference>
<dbReference type="GO" id="GO:0016787">
    <property type="term" value="F:hydrolase activity"/>
    <property type="evidence" value="ECO:0007669"/>
    <property type="project" value="UniProtKB-KW"/>
</dbReference>
<reference evidence="2 3" key="1">
    <citation type="submission" date="2020-08" db="EMBL/GenBank/DDBJ databases">
        <title>Genomic Encyclopedia of Type Strains, Phase IV (KMG-V): Genome sequencing to study the core and pangenomes of soil and plant-associated prokaryotes.</title>
        <authorList>
            <person name="Whitman W."/>
        </authorList>
    </citation>
    <scope>NUCLEOTIDE SEQUENCE [LARGE SCALE GENOMIC DNA]</scope>
    <source>
        <strain evidence="2 3">SLV-2362</strain>
    </source>
</reference>
<sequence>MMLIDQAITASMPQSSILDVLTEMEQWLNLHRLFGPLSSIDPGSMTLASELSARCSATLESGSEPDGSVRQGVEPQAILPC</sequence>
<dbReference type="Proteomes" id="UP000578036">
    <property type="component" value="Unassembled WGS sequence"/>
</dbReference>
<keyword evidence="2" id="KW-0378">Hydrolase</keyword>
<feature type="region of interest" description="Disordered" evidence="1">
    <location>
        <begin position="59"/>
        <end position="81"/>
    </location>
</feature>
<name>A0A7W4YTZ2_9BURK</name>
<comment type="caution">
    <text evidence="2">The sequence shown here is derived from an EMBL/GenBank/DDBJ whole genome shotgun (WGS) entry which is preliminary data.</text>
</comment>
<protein>
    <submittedName>
        <fullName evidence="2">Cytosine/adenosine deaminase-related metal-dependent hydrolase</fullName>
    </submittedName>
</protein>
<evidence type="ECO:0000313" key="2">
    <source>
        <dbReference type="EMBL" id="MBB3009957.1"/>
    </source>
</evidence>
<evidence type="ECO:0000256" key="1">
    <source>
        <dbReference type="SAM" id="MobiDB-lite"/>
    </source>
</evidence>
<keyword evidence="3" id="KW-1185">Reference proteome</keyword>
<dbReference type="AlphaFoldDB" id="A0A7W4YTZ2"/>
<gene>
    <name evidence="2" type="ORF">FHX61_004633</name>
</gene>
<accession>A0A7W4YTZ2</accession>